<dbReference type="OrthoDB" id="9805121at2"/>
<dbReference type="Pfam" id="PF12034">
    <property type="entry name" value="YfbK_C"/>
    <property type="match status" value="1"/>
</dbReference>
<dbReference type="Pfam" id="PF00092">
    <property type="entry name" value="VWA"/>
    <property type="match status" value="1"/>
</dbReference>
<dbReference type="InterPro" id="IPR021908">
    <property type="entry name" value="YfbK_C"/>
</dbReference>
<dbReference type="EMBL" id="WRXO01000001">
    <property type="protein sequence ID" value="MVT39340.1"/>
    <property type="molecule type" value="Genomic_DNA"/>
</dbReference>
<evidence type="ECO:0000313" key="2">
    <source>
        <dbReference type="EMBL" id="MVT39340.1"/>
    </source>
</evidence>
<evidence type="ECO:0000259" key="1">
    <source>
        <dbReference type="PROSITE" id="PS50234"/>
    </source>
</evidence>
<dbReference type="Gene3D" id="3.40.50.410">
    <property type="entry name" value="von Willebrand factor, type A domain"/>
    <property type="match status" value="1"/>
</dbReference>
<dbReference type="PANTHER" id="PTHR10166">
    <property type="entry name" value="VOLTAGE-DEPENDENT CALCIUM CHANNEL SUBUNIT ALPHA-2/DELTA-RELATED"/>
    <property type="match status" value="1"/>
</dbReference>
<feature type="domain" description="VWFA" evidence="1">
    <location>
        <begin position="242"/>
        <end position="420"/>
    </location>
</feature>
<dbReference type="PROSITE" id="PS50234">
    <property type="entry name" value="VWFA"/>
    <property type="match status" value="1"/>
</dbReference>
<reference evidence="2 3" key="1">
    <citation type="submission" date="2019-12" db="EMBL/GenBank/DDBJ databases">
        <title>The draft genomic sequence of strain Chitinophaga oryziterrae JCM 16595.</title>
        <authorList>
            <person name="Zhang X."/>
        </authorList>
    </citation>
    <scope>NUCLEOTIDE SEQUENCE [LARGE SCALE GENOMIC DNA]</scope>
    <source>
        <strain evidence="2 3">JCM 16595</strain>
    </source>
</reference>
<dbReference type="InterPro" id="IPR051173">
    <property type="entry name" value="Ca_channel_alpha-2/delta"/>
</dbReference>
<dbReference type="InterPro" id="IPR022156">
    <property type="entry name" value="Uncharacterised_YfbK_N"/>
</dbReference>
<dbReference type="InterPro" id="IPR002035">
    <property type="entry name" value="VWF_A"/>
</dbReference>
<dbReference type="Proteomes" id="UP000468388">
    <property type="component" value="Unassembled WGS sequence"/>
</dbReference>
<gene>
    <name evidence="2" type="ORF">GO495_01975</name>
</gene>
<protein>
    <submittedName>
        <fullName evidence="2">DUF3520 domain-containing protein</fullName>
    </submittedName>
</protein>
<sequence>MQRLFLLLVSVIFLVPAIAQKIWITGAVEDSISHNPLPGVTVEVINDTAKVTTNQYGLFRIPVPSRDAVLLFRHNKYRPKQVAVGSYDRMLVDMDMQDGTDDPISKAKAIARERSSNSSNPNYGNSGMGIRAFFDETYGILYENKFIQTENKTTSAFAVDVDRAAYSNIRRFVKLKERIPVDAVRIEEMVNYFQYHYPLPPSGEKLAIYSSFAGCPWEPAHQLLQIAVRSAAVNIDSLPPSNLVFLIDASGSMGTPNKLPLLQAAFRILVNNLRKNDHVAIVAYAGTPGVVLPSTPGNQKEKILNAIDYLSAGGATAGEAAIKLAYQIAGENFIQGGNNRVIMATDGDFNVGQTSDQDMEQLILGKKETGVLLTCLGFGMKDYKDSKLETLSSKGNGNFAYIDNLEEASKIFAREFGSTLFTIAKDVRADVTFNPARVKAYRLIGYENKVIKDEATSGDKVSGGIIGPGHCAVAIYEIIPQPGTDIIPKTIVDGPLAEVTLHYKEVDTVSHMVNYEVPGKLVPFADASSDFRFSSAVALLGMLLRKSAYKGNGNSKMVLDIAKRSLADDPGDYRKEFLKLVKEMKKSGHLEE</sequence>
<dbReference type="SUPFAM" id="SSF53300">
    <property type="entry name" value="vWA-like"/>
    <property type="match status" value="1"/>
</dbReference>
<dbReference type="AlphaFoldDB" id="A0A6N8J2B7"/>
<evidence type="ECO:0000313" key="3">
    <source>
        <dbReference type="Proteomes" id="UP000468388"/>
    </source>
</evidence>
<comment type="caution">
    <text evidence="2">The sequence shown here is derived from an EMBL/GenBank/DDBJ whole genome shotgun (WGS) entry which is preliminary data.</text>
</comment>
<dbReference type="Gene3D" id="2.60.40.1120">
    <property type="entry name" value="Carboxypeptidase-like, regulatory domain"/>
    <property type="match status" value="1"/>
</dbReference>
<keyword evidence="3" id="KW-1185">Reference proteome</keyword>
<dbReference type="Pfam" id="PF12450">
    <property type="entry name" value="vWF_A"/>
    <property type="match status" value="1"/>
</dbReference>
<dbReference type="PANTHER" id="PTHR10166:SF37">
    <property type="entry name" value="STOLID, ISOFORM H"/>
    <property type="match status" value="1"/>
</dbReference>
<organism evidence="2 3">
    <name type="scientific">Chitinophaga oryziterrae</name>
    <dbReference type="NCBI Taxonomy" id="1031224"/>
    <lineage>
        <taxon>Bacteria</taxon>
        <taxon>Pseudomonadati</taxon>
        <taxon>Bacteroidota</taxon>
        <taxon>Chitinophagia</taxon>
        <taxon>Chitinophagales</taxon>
        <taxon>Chitinophagaceae</taxon>
        <taxon>Chitinophaga</taxon>
    </lineage>
</organism>
<dbReference type="InterPro" id="IPR036465">
    <property type="entry name" value="vWFA_dom_sf"/>
</dbReference>
<dbReference type="SUPFAM" id="SSF49464">
    <property type="entry name" value="Carboxypeptidase regulatory domain-like"/>
    <property type="match status" value="1"/>
</dbReference>
<dbReference type="SMART" id="SM00327">
    <property type="entry name" value="VWA"/>
    <property type="match status" value="1"/>
</dbReference>
<name>A0A6N8J2B7_9BACT</name>
<dbReference type="RefSeq" id="WP_157298024.1">
    <property type="nucleotide sequence ID" value="NZ_BAAAZB010000005.1"/>
</dbReference>
<dbReference type="InterPro" id="IPR008969">
    <property type="entry name" value="CarboxyPept-like_regulatory"/>
</dbReference>
<accession>A0A6N8J2B7</accession>
<proteinExistence type="predicted"/>